<comment type="similarity">
    <text evidence="2 9">Belongs to the short-chain dehydrogenases/reductases (SDR) family. FabI subfamily.</text>
</comment>
<evidence type="ECO:0000256" key="11">
    <source>
        <dbReference type="PIRSR" id="PIRSR000094-2"/>
    </source>
</evidence>
<evidence type="ECO:0000256" key="8">
    <source>
        <dbReference type="ARBA" id="ARBA00023160"/>
    </source>
</evidence>
<keyword evidence="3 9" id="KW-0444">Lipid biosynthesis</keyword>
<dbReference type="EC" id="1.3.1.9" evidence="9"/>
<dbReference type="PANTHER" id="PTHR43159">
    <property type="entry name" value="ENOYL-[ACYL-CARRIER-PROTEIN] REDUCTASE"/>
    <property type="match status" value="1"/>
</dbReference>
<evidence type="ECO:0000256" key="4">
    <source>
        <dbReference type="ARBA" id="ARBA00022832"/>
    </source>
</evidence>
<dbReference type="FunFam" id="1.10.8.400:FF:000001">
    <property type="entry name" value="Enoyl-[acyl-carrier-protein] reductase [NADH]"/>
    <property type="match status" value="1"/>
</dbReference>
<feature type="active site" description="Proton acceptor" evidence="10">
    <location>
        <position position="146"/>
    </location>
</feature>
<feature type="binding site" evidence="12">
    <location>
        <begin position="19"/>
        <end position="20"/>
    </location>
    <ligand>
        <name>NAD(+)</name>
        <dbReference type="ChEBI" id="CHEBI:57540"/>
    </ligand>
</feature>
<dbReference type="UniPathway" id="UPA00094"/>
<evidence type="ECO:0000313" key="13">
    <source>
        <dbReference type="EMBL" id="SEO59010.1"/>
    </source>
</evidence>
<sequence length="265" mass="28363">MGFLSGKRVLITGVASNRSIAYGVAQAMRREGAELAFTYLGDKLKPRVEKFAAELGSDIVLPLDVSQDEDFDNLGPALAKHWDTVDAAVHSIGFAPQDELKGSYVDNTTRDGYRISHDISAYSFVALARALRGLMHEESSLLTLTYLGAERALPSYNVMGAAKASLEASVRYMAYDLGPHGIRVNGLSAGPIKTLAAAGIGSFRKMLEFNARSAPLKRNVTTDEVGNVAAFLCSDLARGMTGEIVHVDSGFHIVGLPGLDGLEEE</sequence>
<evidence type="ECO:0000256" key="9">
    <source>
        <dbReference type="PIRNR" id="PIRNR000094"/>
    </source>
</evidence>
<accession>A0A1H8QXF2</accession>
<organism evidence="13 14">
    <name type="scientific">Aquisalimonas asiatica</name>
    <dbReference type="NCBI Taxonomy" id="406100"/>
    <lineage>
        <taxon>Bacteria</taxon>
        <taxon>Pseudomonadati</taxon>
        <taxon>Pseudomonadota</taxon>
        <taxon>Gammaproteobacteria</taxon>
        <taxon>Chromatiales</taxon>
        <taxon>Ectothiorhodospiraceae</taxon>
        <taxon>Aquisalimonas</taxon>
    </lineage>
</organism>
<name>A0A1H8QXF2_9GAMM</name>
<keyword evidence="6 9" id="KW-0520">NAD</keyword>
<keyword evidence="5 9" id="KW-0560">Oxidoreductase</keyword>
<dbReference type="PRINTS" id="PR00081">
    <property type="entry name" value="GDHRDH"/>
</dbReference>
<protein>
    <recommendedName>
        <fullName evidence="9">Enoyl-[acyl-carrier-protein] reductase [NADH]</fullName>
        <ecNumber evidence="9">1.3.1.9</ecNumber>
    </recommendedName>
</protein>
<dbReference type="Pfam" id="PF13561">
    <property type="entry name" value="adh_short_C2"/>
    <property type="match status" value="1"/>
</dbReference>
<reference evidence="13 14" key="1">
    <citation type="submission" date="2016-10" db="EMBL/GenBank/DDBJ databases">
        <authorList>
            <person name="de Groot N.N."/>
        </authorList>
    </citation>
    <scope>NUCLEOTIDE SEQUENCE [LARGE SCALE GENOMIC DNA]</scope>
    <source>
        <strain evidence="13 14">CGMCC 1.6291</strain>
    </source>
</reference>
<feature type="active site" description="Proton acceptor" evidence="10">
    <location>
        <position position="156"/>
    </location>
</feature>
<dbReference type="RefSeq" id="WP_091640188.1">
    <property type="nucleotide sequence ID" value="NZ_FOEG01000001.1"/>
</dbReference>
<dbReference type="Gene3D" id="3.40.50.720">
    <property type="entry name" value="NAD(P)-binding Rossmann-like Domain"/>
    <property type="match status" value="1"/>
</dbReference>
<keyword evidence="4" id="KW-0276">Fatty acid metabolism</keyword>
<dbReference type="PIRSF" id="PIRSF000094">
    <property type="entry name" value="Enoyl-ACP_rdct"/>
    <property type="match status" value="1"/>
</dbReference>
<dbReference type="SUPFAM" id="SSF51735">
    <property type="entry name" value="NAD(P)-binding Rossmann-fold domains"/>
    <property type="match status" value="1"/>
</dbReference>
<feature type="binding site" evidence="12">
    <location>
        <position position="92"/>
    </location>
    <ligand>
        <name>NAD(+)</name>
        <dbReference type="ChEBI" id="CHEBI:57540"/>
    </ligand>
</feature>
<dbReference type="PANTHER" id="PTHR43159:SF2">
    <property type="entry name" value="ENOYL-[ACYL-CARRIER-PROTEIN] REDUCTASE [NADH], CHLOROPLASTIC"/>
    <property type="match status" value="1"/>
</dbReference>
<evidence type="ECO:0000256" key="2">
    <source>
        <dbReference type="ARBA" id="ARBA00009233"/>
    </source>
</evidence>
<dbReference type="InterPro" id="IPR014358">
    <property type="entry name" value="Enoyl-ACP_Rdtase_NADH"/>
</dbReference>
<dbReference type="GO" id="GO:0004318">
    <property type="term" value="F:enoyl-[acyl-carrier-protein] reductase (NADH) activity"/>
    <property type="evidence" value="ECO:0007669"/>
    <property type="project" value="UniProtKB-EC"/>
</dbReference>
<keyword evidence="7" id="KW-0443">Lipid metabolism</keyword>
<dbReference type="STRING" id="406100.SAMN04488052_101858"/>
<feature type="binding site" evidence="12">
    <location>
        <begin position="64"/>
        <end position="65"/>
    </location>
    <ligand>
        <name>NAD(+)</name>
        <dbReference type="ChEBI" id="CHEBI:57540"/>
    </ligand>
</feature>
<evidence type="ECO:0000256" key="1">
    <source>
        <dbReference type="ARBA" id="ARBA00005194"/>
    </source>
</evidence>
<feature type="binding site" evidence="12">
    <location>
        <position position="13"/>
    </location>
    <ligand>
        <name>NAD(+)</name>
        <dbReference type="ChEBI" id="CHEBI:57540"/>
    </ligand>
</feature>
<comment type="pathway">
    <text evidence="1">Lipid metabolism; fatty acid biosynthesis.</text>
</comment>
<keyword evidence="8 9" id="KW-0275">Fatty acid biosynthesis</keyword>
<feature type="binding site" evidence="12">
    <location>
        <begin position="192"/>
        <end position="196"/>
    </location>
    <ligand>
        <name>NAD(+)</name>
        <dbReference type="ChEBI" id="CHEBI:57540"/>
    </ligand>
</feature>
<dbReference type="OrthoDB" id="9803628at2"/>
<gene>
    <name evidence="13" type="ORF">SAMN04488052_101858</name>
</gene>
<dbReference type="Gene3D" id="1.10.8.400">
    <property type="entry name" value="Enoyl acyl carrier protein reductase"/>
    <property type="match status" value="1"/>
</dbReference>
<dbReference type="FunFam" id="3.40.50.720:FF:000054">
    <property type="entry name" value="Enoyl-[acyl-carrier-protein] reductase [NADH]"/>
    <property type="match status" value="1"/>
</dbReference>
<dbReference type="CDD" id="cd05372">
    <property type="entry name" value="ENR_SDR"/>
    <property type="match status" value="1"/>
</dbReference>
<dbReference type="EMBL" id="FOEG01000001">
    <property type="protein sequence ID" value="SEO59010.1"/>
    <property type="molecule type" value="Genomic_DNA"/>
</dbReference>
<feature type="binding site" evidence="12">
    <location>
        <position position="163"/>
    </location>
    <ligand>
        <name>NAD(+)</name>
        <dbReference type="ChEBI" id="CHEBI:57540"/>
    </ligand>
</feature>
<evidence type="ECO:0000256" key="10">
    <source>
        <dbReference type="PIRSR" id="PIRSR000094-1"/>
    </source>
</evidence>
<keyword evidence="14" id="KW-1185">Reference proteome</keyword>
<evidence type="ECO:0000313" key="14">
    <source>
        <dbReference type="Proteomes" id="UP000199657"/>
    </source>
</evidence>
<evidence type="ECO:0000256" key="3">
    <source>
        <dbReference type="ARBA" id="ARBA00022516"/>
    </source>
</evidence>
<evidence type="ECO:0000256" key="5">
    <source>
        <dbReference type="ARBA" id="ARBA00023002"/>
    </source>
</evidence>
<comment type="catalytic activity">
    <reaction evidence="9">
        <text>a 2,3-saturated acyl-[ACP] + NAD(+) = a (2E)-enoyl-[ACP] + NADH + H(+)</text>
        <dbReference type="Rhea" id="RHEA:10240"/>
        <dbReference type="Rhea" id="RHEA-COMP:9925"/>
        <dbReference type="Rhea" id="RHEA-COMP:9926"/>
        <dbReference type="ChEBI" id="CHEBI:15378"/>
        <dbReference type="ChEBI" id="CHEBI:57540"/>
        <dbReference type="ChEBI" id="CHEBI:57945"/>
        <dbReference type="ChEBI" id="CHEBI:78784"/>
        <dbReference type="ChEBI" id="CHEBI:78785"/>
        <dbReference type="EC" id="1.3.1.9"/>
    </reaction>
</comment>
<dbReference type="InterPro" id="IPR002347">
    <property type="entry name" value="SDR_fam"/>
</dbReference>
<dbReference type="Proteomes" id="UP000199657">
    <property type="component" value="Unassembled WGS sequence"/>
</dbReference>
<evidence type="ECO:0000256" key="12">
    <source>
        <dbReference type="PIRSR" id="PIRSR000094-3"/>
    </source>
</evidence>
<dbReference type="InterPro" id="IPR036291">
    <property type="entry name" value="NAD(P)-bd_dom_sf"/>
</dbReference>
<evidence type="ECO:0000256" key="7">
    <source>
        <dbReference type="ARBA" id="ARBA00023098"/>
    </source>
</evidence>
<dbReference type="GO" id="GO:0006633">
    <property type="term" value="P:fatty acid biosynthetic process"/>
    <property type="evidence" value="ECO:0007669"/>
    <property type="project" value="UniProtKB-UniPathway"/>
</dbReference>
<feature type="binding site" evidence="11">
    <location>
        <position position="95"/>
    </location>
    <ligand>
        <name>substrate</name>
    </ligand>
</feature>
<proteinExistence type="inferred from homology"/>
<evidence type="ECO:0000256" key="6">
    <source>
        <dbReference type="ARBA" id="ARBA00023027"/>
    </source>
</evidence>
<dbReference type="AlphaFoldDB" id="A0A1H8QXF2"/>